<keyword evidence="2" id="KW-1185">Reference proteome</keyword>
<protein>
    <submittedName>
        <fullName evidence="1">Uncharacterized protein</fullName>
    </submittedName>
</protein>
<dbReference type="PANTHER" id="PTHR28011">
    <property type="entry name" value="NON-CLASSICAL EXPORT PROTEIN 1"/>
    <property type="match status" value="1"/>
</dbReference>
<gene>
    <name evidence="1" type="ORF">CYLTODRAFT_486594</name>
</gene>
<sequence length="62" mass="7155">MSYLLSRWLDPVLGVCTGFLAFYLHETHPRTGLPEEKRLRALLQWRKEKDAKLAVLEAGRSS</sequence>
<dbReference type="InterPro" id="IPR024242">
    <property type="entry name" value="NCE101"/>
</dbReference>
<dbReference type="Proteomes" id="UP000054007">
    <property type="component" value="Unassembled WGS sequence"/>
</dbReference>
<dbReference type="PANTHER" id="PTHR28011:SF1">
    <property type="entry name" value="NON-CLASSICAL EXPORT PROTEIN 1"/>
    <property type="match status" value="1"/>
</dbReference>
<dbReference type="OrthoDB" id="2155101at2759"/>
<dbReference type="EMBL" id="KN880446">
    <property type="protein sequence ID" value="KIY72199.1"/>
    <property type="molecule type" value="Genomic_DNA"/>
</dbReference>
<name>A0A0D7BPW4_9AGAR</name>
<accession>A0A0D7BPW4</accession>
<dbReference type="AlphaFoldDB" id="A0A0D7BPW4"/>
<reference evidence="1 2" key="1">
    <citation type="journal article" date="2015" name="Fungal Genet. Biol.">
        <title>Evolution of novel wood decay mechanisms in Agaricales revealed by the genome sequences of Fistulina hepatica and Cylindrobasidium torrendii.</title>
        <authorList>
            <person name="Floudas D."/>
            <person name="Held B.W."/>
            <person name="Riley R."/>
            <person name="Nagy L.G."/>
            <person name="Koehler G."/>
            <person name="Ransdell A.S."/>
            <person name="Younus H."/>
            <person name="Chow J."/>
            <person name="Chiniquy J."/>
            <person name="Lipzen A."/>
            <person name="Tritt A."/>
            <person name="Sun H."/>
            <person name="Haridas S."/>
            <person name="LaButti K."/>
            <person name="Ohm R.A."/>
            <person name="Kues U."/>
            <person name="Blanchette R.A."/>
            <person name="Grigoriev I.V."/>
            <person name="Minto R.E."/>
            <person name="Hibbett D.S."/>
        </authorList>
    </citation>
    <scope>NUCLEOTIDE SEQUENCE [LARGE SCALE GENOMIC DNA]</scope>
    <source>
        <strain evidence="1 2">FP15055 ss-10</strain>
    </source>
</reference>
<dbReference type="Pfam" id="PF11654">
    <property type="entry name" value="NCE101"/>
    <property type="match status" value="1"/>
</dbReference>
<dbReference type="GO" id="GO:0009306">
    <property type="term" value="P:protein secretion"/>
    <property type="evidence" value="ECO:0007669"/>
    <property type="project" value="InterPro"/>
</dbReference>
<evidence type="ECO:0000313" key="1">
    <source>
        <dbReference type="EMBL" id="KIY72199.1"/>
    </source>
</evidence>
<proteinExistence type="predicted"/>
<dbReference type="STRING" id="1314674.A0A0D7BPW4"/>
<evidence type="ECO:0000313" key="2">
    <source>
        <dbReference type="Proteomes" id="UP000054007"/>
    </source>
</evidence>
<organism evidence="1 2">
    <name type="scientific">Cylindrobasidium torrendii FP15055 ss-10</name>
    <dbReference type="NCBI Taxonomy" id="1314674"/>
    <lineage>
        <taxon>Eukaryota</taxon>
        <taxon>Fungi</taxon>
        <taxon>Dikarya</taxon>
        <taxon>Basidiomycota</taxon>
        <taxon>Agaricomycotina</taxon>
        <taxon>Agaricomycetes</taxon>
        <taxon>Agaricomycetidae</taxon>
        <taxon>Agaricales</taxon>
        <taxon>Marasmiineae</taxon>
        <taxon>Physalacriaceae</taxon>
        <taxon>Cylindrobasidium</taxon>
    </lineage>
</organism>